<dbReference type="EMBL" id="JDVG02000279">
    <property type="protein sequence ID" value="KFB73141.1"/>
    <property type="molecule type" value="Genomic_DNA"/>
</dbReference>
<name>A0A080LWW9_9PROT</name>
<reference evidence="1 2" key="1">
    <citation type="submission" date="2014-02" db="EMBL/GenBank/DDBJ databases">
        <title>Expanding our view of genomic diversity in Candidatus Accumulibacter clades.</title>
        <authorList>
            <person name="Skennerton C.T."/>
            <person name="Barr J.J."/>
            <person name="Slater F.R."/>
            <person name="Bond P.L."/>
            <person name="Tyson G.W."/>
        </authorList>
    </citation>
    <scope>NUCLEOTIDE SEQUENCE [LARGE SCALE GENOMIC DNA]</scope>
    <source>
        <strain evidence="2">BA-91</strain>
    </source>
</reference>
<comment type="caution">
    <text evidence="1">The sequence shown here is derived from an EMBL/GenBank/DDBJ whole genome shotgun (WGS) entry which is preliminary data.</text>
</comment>
<proteinExistence type="predicted"/>
<gene>
    <name evidence="1" type="ORF">AW09_001625</name>
</gene>
<organism evidence="1 2">
    <name type="scientific">Candidatus Accumulibacter phosphatis</name>
    <dbReference type="NCBI Taxonomy" id="327160"/>
    <lineage>
        <taxon>Bacteria</taxon>
        <taxon>Pseudomonadati</taxon>
        <taxon>Pseudomonadota</taxon>
        <taxon>Betaproteobacteria</taxon>
        <taxon>Candidatus Accumulibacter</taxon>
    </lineage>
</organism>
<evidence type="ECO:0000313" key="1">
    <source>
        <dbReference type="EMBL" id="KFB73141.1"/>
    </source>
</evidence>
<dbReference type="AlphaFoldDB" id="A0A080LWW9"/>
<evidence type="ECO:0000313" key="2">
    <source>
        <dbReference type="Proteomes" id="UP000020077"/>
    </source>
</evidence>
<dbReference type="Proteomes" id="UP000020077">
    <property type="component" value="Unassembled WGS sequence"/>
</dbReference>
<sequence length="296" mass="31043">MGNEAIQAVEGFSVDFDPDPGAGVGDDQIDVAFFGWPGIAAGVAEDVPRAALRVVVVENRQHALAFGGVRNDAAVDALDDRLRVFVDHQALVDRVVFADDFELFLVPALDDLPDLLEETQVGPLRFVAVDAPQVVAGQLVNDGLVAQFVELEAHRLAVFRDGGAERGFDRQEGGVEAIIGRAGEVGGKVVAVGLQAVADQVGEADFEAVALTQRAQRGVFGRLGVAALAGLEQLEGDADDVRVLGRELAGLRVDKVVAAAQRPAGKLGAASPTEVSCTSRRCVRCPLRGSSALQFS</sequence>
<protein>
    <submittedName>
        <fullName evidence="1">Uncharacterized protein</fullName>
    </submittedName>
</protein>
<accession>A0A080LWW9</accession>